<evidence type="ECO:0000313" key="2">
    <source>
        <dbReference type="EMBL" id="CAI9090412.1"/>
    </source>
</evidence>
<accession>A0AAV1C4T1</accession>
<feature type="region of interest" description="Disordered" evidence="1">
    <location>
        <begin position="1"/>
        <end position="56"/>
    </location>
</feature>
<dbReference type="AlphaFoldDB" id="A0AAV1C4T1"/>
<feature type="compositionally biased region" description="Basic and acidic residues" evidence="1">
    <location>
        <begin position="79"/>
        <end position="92"/>
    </location>
</feature>
<dbReference type="EMBL" id="OX459118">
    <property type="protein sequence ID" value="CAI9090412.1"/>
    <property type="molecule type" value="Genomic_DNA"/>
</dbReference>
<evidence type="ECO:0000313" key="3">
    <source>
        <dbReference type="Proteomes" id="UP001161247"/>
    </source>
</evidence>
<evidence type="ECO:0000256" key="1">
    <source>
        <dbReference type="SAM" id="MobiDB-lite"/>
    </source>
</evidence>
<sequence length="103" mass="11278">MCSHCKTYGHGKEDCRKKPAELKTKDSKELEPRTNAVTGKEVNARKQGAGGEPAIISKHNTGVQHSQFHVLAYADDAESSNREEAKENEIQKDISAVPDPAYA</sequence>
<name>A0AAV1C4T1_OLDCO</name>
<keyword evidence="3" id="KW-1185">Reference proteome</keyword>
<protein>
    <submittedName>
        <fullName evidence="2">OLC1v1023127C1</fullName>
    </submittedName>
</protein>
<dbReference type="Proteomes" id="UP001161247">
    <property type="component" value="Chromosome 1"/>
</dbReference>
<organism evidence="2 3">
    <name type="scientific">Oldenlandia corymbosa var. corymbosa</name>
    <dbReference type="NCBI Taxonomy" id="529605"/>
    <lineage>
        <taxon>Eukaryota</taxon>
        <taxon>Viridiplantae</taxon>
        <taxon>Streptophyta</taxon>
        <taxon>Embryophyta</taxon>
        <taxon>Tracheophyta</taxon>
        <taxon>Spermatophyta</taxon>
        <taxon>Magnoliopsida</taxon>
        <taxon>eudicotyledons</taxon>
        <taxon>Gunneridae</taxon>
        <taxon>Pentapetalae</taxon>
        <taxon>asterids</taxon>
        <taxon>lamiids</taxon>
        <taxon>Gentianales</taxon>
        <taxon>Rubiaceae</taxon>
        <taxon>Rubioideae</taxon>
        <taxon>Spermacoceae</taxon>
        <taxon>Hedyotis-Oldenlandia complex</taxon>
        <taxon>Oldenlandia</taxon>
    </lineage>
</organism>
<feature type="compositionally biased region" description="Basic and acidic residues" evidence="1">
    <location>
        <begin position="10"/>
        <end position="32"/>
    </location>
</feature>
<proteinExistence type="predicted"/>
<feature type="region of interest" description="Disordered" evidence="1">
    <location>
        <begin position="76"/>
        <end position="103"/>
    </location>
</feature>
<reference evidence="2" key="1">
    <citation type="submission" date="2023-03" db="EMBL/GenBank/DDBJ databases">
        <authorList>
            <person name="Julca I."/>
        </authorList>
    </citation>
    <scope>NUCLEOTIDE SEQUENCE</scope>
</reference>
<gene>
    <name evidence="2" type="ORF">OLC1_LOCUS2578</name>
</gene>